<dbReference type="EMBL" id="JACVVK020000300">
    <property type="protein sequence ID" value="KAK7479565.1"/>
    <property type="molecule type" value="Genomic_DNA"/>
</dbReference>
<dbReference type="InterPro" id="IPR000998">
    <property type="entry name" value="MAM_dom"/>
</dbReference>
<dbReference type="Pfam" id="PF00629">
    <property type="entry name" value="MAM"/>
    <property type="match status" value="1"/>
</dbReference>
<dbReference type="SUPFAM" id="SSF49899">
    <property type="entry name" value="Concanavalin A-like lectins/glucanases"/>
    <property type="match status" value="1"/>
</dbReference>
<dbReference type="PANTHER" id="PTHR23282:SF101">
    <property type="entry name" value="MAM DOMAIN-CONTAINING PROTEIN"/>
    <property type="match status" value="1"/>
</dbReference>
<evidence type="ECO:0000256" key="1">
    <source>
        <dbReference type="SAM" id="MobiDB-lite"/>
    </source>
</evidence>
<keyword evidence="5" id="KW-1185">Reference proteome</keyword>
<dbReference type="SMART" id="SM00137">
    <property type="entry name" value="MAM"/>
    <property type="match status" value="1"/>
</dbReference>
<dbReference type="InterPro" id="IPR051560">
    <property type="entry name" value="MAM_domain-containing"/>
</dbReference>
<dbReference type="InterPro" id="IPR013320">
    <property type="entry name" value="ConA-like_dom_sf"/>
</dbReference>
<name>A0ABD0JXZ0_9CAEN</name>
<evidence type="ECO:0000256" key="2">
    <source>
        <dbReference type="SAM" id="Phobius"/>
    </source>
</evidence>
<dbReference type="Proteomes" id="UP001519460">
    <property type="component" value="Unassembled WGS sequence"/>
</dbReference>
<feature type="region of interest" description="Disordered" evidence="1">
    <location>
        <begin position="339"/>
        <end position="366"/>
    </location>
</feature>
<proteinExistence type="predicted"/>
<comment type="caution">
    <text evidence="4">The sequence shown here is derived from an EMBL/GenBank/DDBJ whole genome shotgun (WGS) entry which is preliminary data.</text>
</comment>
<feature type="transmembrane region" description="Helical" evidence="2">
    <location>
        <begin position="412"/>
        <end position="434"/>
    </location>
</feature>
<organism evidence="4 5">
    <name type="scientific">Batillaria attramentaria</name>
    <dbReference type="NCBI Taxonomy" id="370345"/>
    <lineage>
        <taxon>Eukaryota</taxon>
        <taxon>Metazoa</taxon>
        <taxon>Spiralia</taxon>
        <taxon>Lophotrochozoa</taxon>
        <taxon>Mollusca</taxon>
        <taxon>Gastropoda</taxon>
        <taxon>Caenogastropoda</taxon>
        <taxon>Sorbeoconcha</taxon>
        <taxon>Cerithioidea</taxon>
        <taxon>Batillariidae</taxon>
        <taxon>Batillaria</taxon>
    </lineage>
</organism>
<dbReference type="PANTHER" id="PTHR23282">
    <property type="entry name" value="APICAL ENDOSOMAL GLYCOPROTEIN PRECURSOR"/>
    <property type="match status" value="1"/>
</dbReference>
<evidence type="ECO:0000313" key="5">
    <source>
        <dbReference type="Proteomes" id="UP001519460"/>
    </source>
</evidence>
<keyword evidence="2" id="KW-0472">Membrane</keyword>
<feature type="domain" description="MAM" evidence="3">
    <location>
        <begin position="153"/>
        <end position="304"/>
    </location>
</feature>
<keyword evidence="2" id="KW-1133">Transmembrane helix</keyword>
<accession>A0ABD0JXZ0</accession>
<keyword evidence="2" id="KW-0812">Transmembrane</keyword>
<evidence type="ECO:0000313" key="4">
    <source>
        <dbReference type="EMBL" id="KAK7479565.1"/>
    </source>
</evidence>
<protein>
    <recommendedName>
        <fullName evidence="3">MAM domain-containing protein</fullName>
    </recommendedName>
</protein>
<dbReference type="Gene3D" id="2.60.120.200">
    <property type="match status" value="1"/>
</dbReference>
<reference evidence="4 5" key="1">
    <citation type="journal article" date="2023" name="Sci. Data">
        <title>Genome assembly of the Korean intertidal mud-creeper Batillaria attramentaria.</title>
        <authorList>
            <person name="Patra A.K."/>
            <person name="Ho P.T."/>
            <person name="Jun S."/>
            <person name="Lee S.J."/>
            <person name="Kim Y."/>
            <person name="Won Y.J."/>
        </authorList>
    </citation>
    <scope>NUCLEOTIDE SEQUENCE [LARGE SCALE GENOMIC DNA]</scope>
    <source>
        <strain evidence="4">Wonlab-2016</strain>
    </source>
</reference>
<evidence type="ECO:0000259" key="3">
    <source>
        <dbReference type="PROSITE" id="PS50060"/>
    </source>
</evidence>
<feature type="compositionally biased region" description="Low complexity" evidence="1">
    <location>
        <begin position="340"/>
        <end position="366"/>
    </location>
</feature>
<dbReference type="AlphaFoldDB" id="A0ABD0JXZ0"/>
<gene>
    <name evidence="4" type="ORF">BaRGS_00029202</name>
</gene>
<dbReference type="PROSITE" id="PS50060">
    <property type="entry name" value="MAM_2"/>
    <property type="match status" value="1"/>
</dbReference>
<sequence length="497" mass="54621">MSSVFPLSEGNCNFTGSLCSYHQACRDPGMSSWTSGIDAAEVLQESGCSESYSVLASRWLKLQYDLCVTFRFSTDVPSSLALAVVMQSTYSFPDIYKEHFTENTSAILVSQTVRVPNPTIGELRFRARGGGDKYGSFIKLYYVTIEMGRCEKLECSFDDGFCDWIQVAWARKNRLELSVTDNTWNITGYGGYFVHVDALYIWATMTTWLTRANGPRADCLEFKYIVYGVNATLDVYIDHLNSSRQLLWSFQSSAASTLFWSSASIPIFSATAFQVAFEGKRSTSGNVVAIDEVVQTASPPSCPFHLVTPVPGNNSITPPPRPVSTSALPATISRLTGSKVSTTAQTTPVPTTASRTPSFPTTTFRTQFVPNENMPTLVPTTTSQEPFIPTTAVPTQSLAKARRKYDAVDRDVAVIVGSLLAVAIGLCIAILVAVEIRRRQKKMYMTTDIYKLRKYVTADDAEQGTTLNVTTLNVTTLNVTNCTLRVAEQGTEDSTPH</sequence>